<evidence type="ECO:0000256" key="3">
    <source>
        <dbReference type="ARBA" id="ARBA00022821"/>
    </source>
</evidence>
<feature type="domain" description="TIR" evidence="5">
    <location>
        <begin position="9"/>
        <end position="174"/>
    </location>
</feature>
<keyword evidence="7" id="KW-1185">Reference proteome</keyword>
<evidence type="ECO:0000313" key="7">
    <source>
        <dbReference type="Proteomes" id="UP000806378"/>
    </source>
</evidence>
<keyword evidence="2" id="KW-0677">Repeat</keyword>
<dbReference type="PROSITE" id="PS50104">
    <property type="entry name" value="TIR"/>
    <property type="match status" value="1"/>
</dbReference>
<dbReference type="InterPro" id="IPR035897">
    <property type="entry name" value="Toll_tir_struct_dom_sf"/>
</dbReference>
<evidence type="ECO:0000313" key="6">
    <source>
        <dbReference type="EMBL" id="KAF7849146.1"/>
    </source>
</evidence>
<dbReference type="Pfam" id="PF01582">
    <property type="entry name" value="TIR"/>
    <property type="match status" value="1"/>
</dbReference>
<keyword evidence="3" id="KW-0611">Plant defense</keyword>
<dbReference type="GO" id="GO:0007165">
    <property type="term" value="P:signal transduction"/>
    <property type="evidence" value="ECO:0007669"/>
    <property type="project" value="InterPro"/>
</dbReference>
<sequence length="1127" mass="128316">MASSSKRKGTYDVFLSFKGTLRNNFIGHLYKELVQHGIYTFRDSEGLRMGDQISPMLLKAIEESYIAIIVFSEDYASSHWCLEEVAKIMECKKQKNLIVIPVFYKVDPREVRTGRESYARALAKHESKYRNDLAKVKRWKEALFNAGSLSGQHLNDGDESELIQKIVKEISTHLDRKPLHVAKHPVWIDSRVVKLKLTLNLESNDGVLMLGLWGQGGIGKTTLAKALYNAIYGLFEGSCYLANVRENSKDGKGLVSLQEKLLFEILSPQQTLVVSSVDRGINLIRDRLCWKKVLLILDDVDHWRQLDALAGEDKWFGNGSRIIVTTRDKQLLTRSKIDQVHVYEVKPMDREKARELLTKHASQTQQKLKIKKKLVNGVLDYANGLPLALEVLGSSLYDATEDVWESTIKKISKNPDKDINNVLKVSFDGLDENEKEIFLHIACFFKGKASEYTKEVLDSCDHETIVGFDILMKRSLISIQGEILEMHDLIQAMGTDIVNQECKDDPGRRSRLWLYDDVVDVLSRDMGNCAIKAIVLALPEPTEMCINTDAFVKLRRLRLLILHNVHDSFQGPRYLPNDLRWFEWPGCASQVPKFSNPKKLVGLNLSKGNVTGVLKQFKDFQNLTYINFSWCESMIHMPNLSCTPNLKELNFRGCKNLEEAHESIAHLDKLQVLDFGGCSKLSVFPNVLNSENLQHLNFTLTNFERFPHIPHKLKGFEELSLNATAIKELPESIENLIALKRMSISSCMNLIQLPSSIYKLQNLEELYVSCCPNLIEFPKYEDLADPCMEAGLPSLRNLNLRECNLSEARFLENLSCFPLLSELYLHENNITILPTSIGKRDSLSTLGVSKCHQLQEIPELPPFLTKFFADDCESLQKNEDLIPIHHIVRACLGASIDTDEDWPRFVLPQGEMPQWVFPIEGDSIFFMVSKDLYDKILGLAFCIVLENGKKVEDDSFYIESYINGETSSGKDDGNYDLSDLDHLAFEYTLPSQLWEEADFAQIDGRYIQFGLEVRGEVVKKWGLRIICKQLGEDLKAEIRDNQLMNLALLYEVDRGSTDVAAESSHVHEDNSSEADLEEDWQDCQMSIGIHSQVALGACEPRPWGLLIRFVETSMAMLVRCFCSWNDR</sequence>
<accession>A0A8T0CS79</accession>
<dbReference type="InterPro" id="IPR027417">
    <property type="entry name" value="P-loop_NTPase"/>
</dbReference>
<evidence type="ECO:0000256" key="4">
    <source>
        <dbReference type="ARBA" id="ARBA00023027"/>
    </source>
</evidence>
<protein>
    <recommendedName>
        <fullName evidence="5">TIR domain-containing protein</fullName>
    </recommendedName>
</protein>
<dbReference type="SUPFAM" id="SSF52540">
    <property type="entry name" value="P-loop containing nucleoside triphosphate hydrolases"/>
    <property type="match status" value="1"/>
</dbReference>
<dbReference type="Pfam" id="PF23286">
    <property type="entry name" value="LRR_13"/>
    <property type="match status" value="1"/>
</dbReference>
<gene>
    <name evidence="6" type="ORF">BT93_L1190</name>
</gene>
<dbReference type="InterPro" id="IPR042197">
    <property type="entry name" value="Apaf_helical"/>
</dbReference>
<dbReference type="AlphaFoldDB" id="A0A8T0CS79"/>
<dbReference type="Proteomes" id="UP000806378">
    <property type="component" value="Unassembled WGS sequence"/>
</dbReference>
<keyword evidence="4" id="KW-0520">NAD</keyword>
<dbReference type="GO" id="GO:0006952">
    <property type="term" value="P:defense response"/>
    <property type="evidence" value="ECO:0007669"/>
    <property type="project" value="InterPro"/>
</dbReference>
<evidence type="ECO:0000256" key="1">
    <source>
        <dbReference type="ARBA" id="ARBA00022614"/>
    </source>
</evidence>
<dbReference type="InterPro" id="IPR058192">
    <property type="entry name" value="WHD_ROQ1-like"/>
</dbReference>
<dbReference type="InterPro" id="IPR044974">
    <property type="entry name" value="Disease_R_plants"/>
</dbReference>
<dbReference type="Gene3D" id="3.40.50.300">
    <property type="entry name" value="P-loop containing nucleotide triphosphate hydrolases"/>
    <property type="match status" value="1"/>
</dbReference>
<dbReference type="Gramene" id="rna-gnl|WGS:JABURB|Cocit.L1190.1">
    <property type="protein sequence ID" value="cds-KAF7849146.1"/>
    <property type="gene ID" value="gene-BT93_L1190"/>
</dbReference>
<dbReference type="PANTHER" id="PTHR11017">
    <property type="entry name" value="LEUCINE-RICH REPEAT-CONTAINING PROTEIN"/>
    <property type="match status" value="1"/>
</dbReference>
<reference evidence="6" key="1">
    <citation type="submission" date="2020-05" db="EMBL/GenBank/DDBJ databases">
        <title>WGS assembly of Corymbia citriodora subspecies variegata.</title>
        <authorList>
            <person name="Barry K."/>
            <person name="Hundley H."/>
            <person name="Shu S."/>
            <person name="Jenkins J."/>
            <person name="Grimwood J."/>
            <person name="Baten A."/>
        </authorList>
    </citation>
    <scope>NUCLEOTIDE SEQUENCE</scope>
    <source>
        <strain evidence="6">CV2-018</strain>
    </source>
</reference>
<dbReference type="InterPro" id="IPR002182">
    <property type="entry name" value="NB-ARC"/>
</dbReference>
<organism evidence="6 7">
    <name type="scientific">Corymbia citriodora subsp. variegata</name>
    <dbReference type="NCBI Taxonomy" id="360336"/>
    <lineage>
        <taxon>Eukaryota</taxon>
        <taxon>Viridiplantae</taxon>
        <taxon>Streptophyta</taxon>
        <taxon>Embryophyta</taxon>
        <taxon>Tracheophyta</taxon>
        <taxon>Spermatophyta</taxon>
        <taxon>Magnoliopsida</taxon>
        <taxon>eudicotyledons</taxon>
        <taxon>Gunneridae</taxon>
        <taxon>Pentapetalae</taxon>
        <taxon>rosids</taxon>
        <taxon>malvids</taxon>
        <taxon>Myrtales</taxon>
        <taxon>Myrtaceae</taxon>
        <taxon>Myrtoideae</taxon>
        <taxon>Eucalypteae</taxon>
        <taxon>Corymbia</taxon>
    </lineage>
</organism>
<evidence type="ECO:0000256" key="2">
    <source>
        <dbReference type="ARBA" id="ARBA00022737"/>
    </source>
</evidence>
<dbReference type="InterPro" id="IPR032675">
    <property type="entry name" value="LRR_dom_sf"/>
</dbReference>
<keyword evidence="1" id="KW-0433">Leucine-rich repeat</keyword>
<dbReference type="SUPFAM" id="SSF52200">
    <property type="entry name" value="Toll/Interleukin receptor TIR domain"/>
    <property type="match status" value="1"/>
</dbReference>
<dbReference type="PANTHER" id="PTHR11017:SF292">
    <property type="entry name" value="AAA+ ATPASE DOMAIN-CONTAINING PROTEIN"/>
    <property type="match status" value="1"/>
</dbReference>
<dbReference type="Gene3D" id="3.80.10.10">
    <property type="entry name" value="Ribonuclease Inhibitor"/>
    <property type="match status" value="2"/>
</dbReference>
<dbReference type="SMART" id="SM00255">
    <property type="entry name" value="TIR"/>
    <property type="match status" value="1"/>
</dbReference>
<dbReference type="Pfam" id="PF00931">
    <property type="entry name" value="NB-ARC"/>
    <property type="match status" value="1"/>
</dbReference>
<evidence type="ECO:0000259" key="5">
    <source>
        <dbReference type="PROSITE" id="PS50104"/>
    </source>
</evidence>
<dbReference type="GO" id="GO:0043531">
    <property type="term" value="F:ADP binding"/>
    <property type="evidence" value="ECO:0007669"/>
    <property type="project" value="InterPro"/>
</dbReference>
<name>A0A8T0CS79_CORYI</name>
<dbReference type="PRINTS" id="PR00364">
    <property type="entry name" value="DISEASERSIST"/>
</dbReference>
<dbReference type="SUPFAM" id="SSF52058">
    <property type="entry name" value="L domain-like"/>
    <property type="match status" value="1"/>
</dbReference>
<comment type="caution">
    <text evidence="6">The sequence shown here is derived from an EMBL/GenBank/DDBJ whole genome shotgun (WGS) entry which is preliminary data.</text>
</comment>
<proteinExistence type="predicted"/>
<dbReference type="InterPro" id="IPR000157">
    <property type="entry name" value="TIR_dom"/>
</dbReference>
<dbReference type="Gene3D" id="3.40.50.10140">
    <property type="entry name" value="Toll/interleukin-1 receptor homology (TIR) domain"/>
    <property type="match status" value="1"/>
</dbReference>
<dbReference type="EMBL" id="MU089854">
    <property type="protein sequence ID" value="KAF7849146.1"/>
    <property type="molecule type" value="Genomic_DNA"/>
</dbReference>
<dbReference type="FunFam" id="3.40.50.10140:FF:000007">
    <property type="entry name" value="Disease resistance protein (TIR-NBS-LRR class)"/>
    <property type="match status" value="1"/>
</dbReference>
<dbReference type="Pfam" id="PF23282">
    <property type="entry name" value="WHD_ROQ1"/>
    <property type="match status" value="1"/>
</dbReference>
<dbReference type="InterPro" id="IPR058546">
    <property type="entry name" value="RPS4B/Roq1-like_LRR"/>
</dbReference>
<dbReference type="Gene3D" id="1.10.8.430">
    <property type="entry name" value="Helical domain of apoptotic protease-activating factors"/>
    <property type="match status" value="1"/>
</dbReference>